<evidence type="ECO:0000256" key="2">
    <source>
        <dbReference type="ARBA" id="ARBA00012662"/>
    </source>
</evidence>
<dbReference type="Gene3D" id="2.60.120.260">
    <property type="entry name" value="Galactose-binding domain-like"/>
    <property type="match status" value="1"/>
</dbReference>
<protein>
    <recommendedName>
        <fullName evidence="2">alpha-L-fucosidase</fullName>
        <ecNumber evidence="2">3.2.1.51</ecNumber>
    </recommendedName>
</protein>
<dbReference type="EC" id="3.2.1.51" evidence="2"/>
<dbReference type="Proteomes" id="UP001487296">
    <property type="component" value="Unassembled WGS sequence"/>
</dbReference>
<dbReference type="InterPro" id="IPR000421">
    <property type="entry name" value="FA58C"/>
</dbReference>
<evidence type="ECO:0000313" key="8">
    <source>
        <dbReference type="Proteomes" id="UP001487296"/>
    </source>
</evidence>
<keyword evidence="4" id="KW-0378">Hydrolase</keyword>
<evidence type="ECO:0000313" key="7">
    <source>
        <dbReference type="EMBL" id="MEQ2485831.1"/>
    </source>
</evidence>
<accession>A0ABV1FN52</accession>
<dbReference type="PANTHER" id="PTHR10030:SF37">
    <property type="entry name" value="ALPHA-L-FUCOSIDASE-RELATED"/>
    <property type="match status" value="1"/>
</dbReference>
<reference evidence="7 8" key="1">
    <citation type="submission" date="2024-04" db="EMBL/GenBank/DDBJ databases">
        <title>Human intestinal bacterial collection.</title>
        <authorList>
            <person name="Pauvert C."/>
            <person name="Hitch T.C.A."/>
            <person name="Clavel T."/>
        </authorList>
    </citation>
    <scope>NUCLEOTIDE SEQUENCE [LARGE SCALE GENOMIC DNA]</scope>
    <source>
        <strain evidence="7 8">CLA-AA-H145</strain>
    </source>
</reference>
<name>A0ABV1FN52_9BACT</name>
<proteinExistence type="inferred from homology"/>
<evidence type="ECO:0000256" key="5">
    <source>
        <dbReference type="ARBA" id="ARBA00023295"/>
    </source>
</evidence>
<feature type="domain" description="F5/8 type C" evidence="6">
    <location>
        <begin position="267"/>
        <end position="418"/>
    </location>
</feature>
<dbReference type="EMBL" id="JBBNFP010000004">
    <property type="protein sequence ID" value="MEQ2485831.1"/>
    <property type="molecule type" value="Genomic_DNA"/>
</dbReference>
<dbReference type="Pfam" id="PF00754">
    <property type="entry name" value="F5_F8_type_C"/>
    <property type="match status" value="1"/>
</dbReference>
<keyword evidence="5" id="KW-0326">Glycosidase</keyword>
<dbReference type="Gene3D" id="3.20.20.80">
    <property type="entry name" value="Glycosidases"/>
    <property type="match status" value="1"/>
</dbReference>
<evidence type="ECO:0000256" key="3">
    <source>
        <dbReference type="ARBA" id="ARBA00022729"/>
    </source>
</evidence>
<dbReference type="Pfam" id="PF01120">
    <property type="entry name" value="Alpha_L_fucos"/>
    <property type="match status" value="1"/>
</dbReference>
<dbReference type="PANTHER" id="PTHR10030">
    <property type="entry name" value="ALPHA-L-FUCOSIDASE"/>
    <property type="match status" value="1"/>
</dbReference>
<dbReference type="SUPFAM" id="SSF49785">
    <property type="entry name" value="Galactose-binding domain-like"/>
    <property type="match status" value="1"/>
</dbReference>
<keyword evidence="3" id="KW-0732">Signal</keyword>
<gene>
    <name evidence="7" type="ORF">AAAT34_02025</name>
</gene>
<organism evidence="7 8">
    <name type="scientific">Hallella faecis</name>
    <dbReference type="NCBI Taxonomy" id="2841596"/>
    <lineage>
        <taxon>Bacteria</taxon>
        <taxon>Pseudomonadati</taxon>
        <taxon>Bacteroidota</taxon>
        <taxon>Bacteroidia</taxon>
        <taxon>Bacteroidales</taxon>
        <taxon>Prevotellaceae</taxon>
        <taxon>Hallella</taxon>
    </lineage>
</organism>
<dbReference type="InterPro" id="IPR057739">
    <property type="entry name" value="Glyco_hydro_29_N"/>
</dbReference>
<dbReference type="InterPro" id="IPR017853">
    <property type="entry name" value="GH"/>
</dbReference>
<comment type="similarity">
    <text evidence="1">Belongs to the glycosyl hydrolase 29 family.</text>
</comment>
<comment type="caution">
    <text evidence="7">The sequence shown here is derived from an EMBL/GenBank/DDBJ whole genome shotgun (WGS) entry which is preliminary data.</text>
</comment>
<dbReference type="SMART" id="SM00812">
    <property type="entry name" value="Alpha_L_fucos"/>
    <property type="match status" value="1"/>
</dbReference>
<dbReference type="InterPro" id="IPR008979">
    <property type="entry name" value="Galactose-bd-like_sf"/>
</dbReference>
<sequence>MPDPLQWLTAAKSAGMQGGIAVIKHHDGFCLWPTSTTKHNLTSSSNANAKETNVPRDFAAAAKKLGMKYGFYISPWDRNSPYWAEKDDDGNYTSTYTNDVFFKQCAEAATYGDDQFEMWFDGARGGSGHYGGKGGKRDIPNATTYYDIPNLRDSIHKVCPNIILWGEGGEARWIGNEAGWAGETNWAMGSGEYGDENGWQWHPGESDAKATTKGWFWHEGEGIYSAERLFQMYLETVGRNATFILNIPPDKTGKLPAQTVNRMKELGQMITNRLGNDLAKNAQVEASATRQGGATVSYEAGNVTDGDKNTYWATDDGTTSASLTFTWDTPQTLHYVSMMEFIRLGQRVKSFTIETSEDGTTFTRRGGNIKTTTIGYKRIVPLNGNTASSYDAGVKAKAVRITINDAKACPLLHTVSIY</sequence>
<dbReference type="PROSITE" id="PS50022">
    <property type="entry name" value="FA58C_3"/>
    <property type="match status" value="1"/>
</dbReference>
<dbReference type="InterPro" id="IPR000933">
    <property type="entry name" value="Glyco_hydro_29"/>
</dbReference>
<dbReference type="SUPFAM" id="SSF51445">
    <property type="entry name" value="(Trans)glycosidases"/>
    <property type="match status" value="1"/>
</dbReference>
<evidence type="ECO:0000259" key="6">
    <source>
        <dbReference type="PROSITE" id="PS50022"/>
    </source>
</evidence>
<evidence type="ECO:0000256" key="1">
    <source>
        <dbReference type="ARBA" id="ARBA00007951"/>
    </source>
</evidence>
<evidence type="ECO:0000256" key="4">
    <source>
        <dbReference type="ARBA" id="ARBA00022801"/>
    </source>
</evidence>
<keyword evidence="8" id="KW-1185">Reference proteome</keyword>